<sequence>MQSLQPKIPEIGSEFLAVESFKKAVQESAKIAGFAFNISSSKMTRSEKKKPEKELNLQSAKTALLDCMLF</sequence>
<dbReference type="Proteomes" id="UP000789405">
    <property type="component" value="Unassembled WGS sequence"/>
</dbReference>
<dbReference type="AlphaFoldDB" id="A0A9N9NR37"/>
<feature type="non-terminal residue" evidence="1">
    <location>
        <position position="1"/>
    </location>
</feature>
<dbReference type="OrthoDB" id="2289420at2759"/>
<keyword evidence="2" id="KW-1185">Reference proteome</keyword>
<dbReference type="EMBL" id="CAJVPY010016218">
    <property type="protein sequence ID" value="CAG8755951.1"/>
    <property type="molecule type" value="Genomic_DNA"/>
</dbReference>
<accession>A0A9N9NR37</accession>
<name>A0A9N9NR37_9GLOM</name>
<evidence type="ECO:0000313" key="1">
    <source>
        <dbReference type="EMBL" id="CAG8755951.1"/>
    </source>
</evidence>
<evidence type="ECO:0000313" key="2">
    <source>
        <dbReference type="Proteomes" id="UP000789405"/>
    </source>
</evidence>
<gene>
    <name evidence="1" type="ORF">DERYTH_LOCUS17330</name>
</gene>
<proteinExistence type="predicted"/>
<organism evidence="1 2">
    <name type="scientific">Dentiscutata erythropus</name>
    <dbReference type="NCBI Taxonomy" id="1348616"/>
    <lineage>
        <taxon>Eukaryota</taxon>
        <taxon>Fungi</taxon>
        <taxon>Fungi incertae sedis</taxon>
        <taxon>Mucoromycota</taxon>
        <taxon>Glomeromycotina</taxon>
        <taxon>Glomeromycetes</taxon>
        <taxon>Diversisporales</taxon>
        <taxon>Gigasporaceae</taxon>
        <taxon>Dentiscutata</taxon>
    </lineage>
</organism>
<reference evidence="1" key="1">
    <citation type="submission" date="2021-06" db="EMBL/GenBank/DDBJ databases">
        <authorList>
            <person name="Kallberg Y."/>
            <person name="Tangrot J."/>
            <person name="Rosling A."/>
        </authorList>
    </citation>
    <scope>NUCLEOTIDE SEQUENCE</scope>
    <source>
        <strain evidence="1">MA453B</strain>
    </source>
</reference>
<comment type="caution">
    <text evidence="1">The sequence shown here is derived from an EMBL/GenBank/DDBJ whole genome shotgun (WGS) entry which is preliminary data.</text>
</comment>
<protein>
    <submittedName>
        <fullName evidence="1">20551_t:CDS:1</fullName>
    </submittedName>
</protein>